<evidence type="ECO:0000313" key="5">
    <source>
        <dbReference type="EMBL" id="SDS28984.1"/>
    </source>
</evidence>
<gene>
    <name evidence="5" type="ORF">SAMN05216421_1250</name>
</gene>
<dbReference type="PROSITE" id="PS51257">
    <property type="entry name" value="PROKAR_LIPOPROTEIN"/>
    <property type="match status" value="1"/>
</dbReference>
<evidence type="ECO:0000313" key="6">
    <source>
        <dbReference type="Proteomes" id="UP000243207"/>
    </source>
</evidence>
<organism evidence="5 6">
    <name type="scientific">Halopseudomonas xinjiangensis</name>
    <dbReference type="NCBI Taxonomy" id="487184"/>
    <lineage>
        <taxon>Bacteria</taxon>
        <taxon>Pseudomonadati</taxon>
        <taxon>Pseudomonadota</taxon>
        <taxon>Gammaproteobacteria</taxon>
        <taxon>Pseudomonadales</taxon>
        <taxon>Pseudomonadaceae</taxon>
        <taxon>Halopseudomonas</taxon>
    </lineage>
</organism>
<dbReference type="InterPro" id="IPR038352">
    <property type="entry name" value="Imelysin_sf"/>
</dbReference>
<evidence type="ECO:0000256" key="3">
    <source>
        <dbReference type="SAM" id="SignalP"/>
    </source>
</evidence>
<feature type="chain" id="PRO_5009258284" description="Imelysin-like domain-containing protein" evidence="3">
    <location>
        <begin position="29"/>
        <end position="349"/>
    </location>
</feature>
<dbReference type="Pfam" id="PF09375">
    <property type="entry name" value="Peptidase_M75"/>
    <property type="match status" value="1"/>
</dbReference>
<keyword evidence="2 3" id="KW-0732">Signal</keyword>
<dbReference type="OrthoDB" id="5729110at2"/>
<reference evidence="6" key="1">
    <citation type="submission" date="2016-10" db="EMBL/GenBank/DDBJ databases">
        <authorList>
            <person name="Varghese N."/>
            <person name="Submissions S."/>
        </authorList>
    </citation>
    <scope>NUCLEOTIDE SEQUENCE [LARGE SCALE GENOMIC DNA]</scope>
    <source>
        <strain evidence="6">NRRL B-51270</strain>
    </source>
</reference>
<dbReference type="Gene3D" id="1.20.1420.20">
    <property type="entry name" value="M75 peptidase, HXXE motif"/>
    <property type="match status" value="1"/>
</dbReference>
<proteinExistence type="predicted"/>
<dbReference type="RefSeq" id="WP_157718138.1">
    <property type="nucleotide sequence ID" value="NZ_LT629736.1"/>
</dbReference>
<name>A0A1H1QZP1_9GAMM</name>
<evidence type="ECO:0000256" key="1">
    <source>
        <dbReference type="ARBA" id="ARBA00004196"/>
    </source>
</evidence>
<dbReference type="InterPro" id="IPR034984">
    <property type="entry name" value="Imelysin-like_IPPA"/>
</dbReference>
<dbReference type="AlphaFoldDB" id="A0A1H1QZP1"/>
<dbReference type="EMBL" id="LT629736">
    <property type="protein sequence ID" value="SDS28984.1"/>
    <property type="molecule type" value="Genomic_DNA"/>
</dbReference>
<comment type="subcellular location">
    <subcellularLocation>
        <location evidence="1">Cell envelope</location>
    </subcellularLocation>
</comment>
<evidence type="ECO:0000259" key="4">
    <source>
        <dbReference type="Pfam" id="PF09375"/>
    </source>
</evidence>
<dbReference type="GO" id="GO:0030313">
    <property type="term" value="C:cell envelope"/>
    <property type="evidence" value="ECO:0007669"/>
    <property type="project" value="UniProtKB-SubCell"/>
</dbReference>
<sequence>MFSGSKIPRLGLLCLGLIGCCVSPFAFADAGALERWHDEIGSGYADLSASSASLAQAAHSYCEQDTSTALTRDSLEQAWRDAFLAWQRVRFVEFGPIQQDSLTWQFQFWPDPKNLVGKKARGWLASEREITGESIGSDSVAVKGFPAIEYLLFDEQQQQREDALPTDRACSLLTTVTQRIEANARRLTSDWQQFRPHYVEQPAYADDTVLAAMHALEQMKDRRLGAPIGAGGKGRKNPYLADAWRSGQSLAAVRASLTGLRDLFLPGLALRLQGEERQALYKRFSQQLDGTLERLDRLPPDMRSLLEDDAGYRQLQLLFLDVERLTTQLSTSIAPELGVVKGFNSSDGD</sequence>
<accession>A0A1H1QZP1</accession>
<feature type="domain" description="Imelysin-like" evidence="4">
    <location>
        <begin position="43"/>
        <end position="328"/>
    </location>
</feature>
<keyword evidence="6" id="KW-1185">Reference proteome</keyword>
<dbReference type="Proteomes" id="UP000243207">
    <property type="component" value="Chromosome I"/>
</dbReference>
<dbReference type="CDD" id="cd14659">
    <property type="entry name" value="Imelysin-like_IPPA"/>
    <property type="match status" value="1"/>
</dbReference>
<protein>
    <recommendedName>
        <fullName evidence="4">Imelysin-like domain-containing protein</fullName>
    </recommendedName>
</protein>
<dbReference type="STRING" id="487184.SAMN05216421_1250"/>
<evidence type="ECO:0000256" key="2">
    <source>
        <dbReference type="ARBA" id="ARBA00022729"/>
    </source>
</evidence>
<dbReference type="InterPro" id="IPR018976">
    <property type="entry name" value="Imelysin-like"/>
</dbReference>
<feature type="signal peptide" evidence="3">
    <location>
        <begin position="1"/>
        <end position="28"/>
    </location>
</feature>